<feature type="binding site" evidence="8">
    <location>
        <position position="269"/>
    </location>
    <ligand>
        <name>Zn(2+)</name>
        <dbReference type="ChEBI" id="CHEBI:29105"/>
        <label>2</label>
        <note>catalytic</note>
    </ligand>
</feature>
<feature type="active site" description="Proton acceptor" evidence="8">
    <location>
        <position position="67"/>
    </location>
</feature>
<dbReference type="Pfam" id="PF23023">
    <property type="entry name" value="Anti-Pycsar_Apyc1"/>
    <property type="match status" value="1"/>
</dbReference>
<dbReference type="InterPro" id="IPR001279">
    <property type="entry name" value="Metallo-B-lactamas"/>
</dbReference>
<feature type="binding site" evidence="8">
    <location>
        <position position="140"/>
    </location>
    <ligand>
        <name>Zn(2+)</name>
        <dbReference type="ChEBI" id="CHEBI:29105"/>
        <label>1</label>
        <note>catalytic</note>
    </ligand>
</feature>
<evidence type="ECO:0000256" key="8">
    <source>
        <dbReference type="HAMAP-Rule" id="MF_01818"/>
    </source>
</evidence>
<dbReference type="EC" id="3.1.26.11" evidence="8"/>
<comment type="similarity">
    <text evidence="8">Belongs to the RNase Z family.</text>
</comment>
<keyword evidence="7 8" id="KW-0862">Zinc</keyword>
<evidence type="ECO:0000313" key="11">
    <source>
        <dbReference type="Proteomes" id="UP001231362"/>
    </source>
</evidence>
<feature type="binding site" evidence="8">
    <location>
        <position position="211"/>
    </location>
    <ligand>
        <name>Zn(2+)</name>
        <dbReference type="ChEBI" id="CHEBI:29105"/>
        <label>2</label>
        <note>catalytic</note>
    </ligand>
</feature>
<dbReference type="NCBIfam" id="NF000800">
    <property type="entry name" value="PRK00055.1-1"/>
    <property type="match status" value="1"/>
</dbReference>
<evidence type="ECO:0000259" key="9">
    <source>
        <dbReference type="SMART" id="SM00849"/>
    </source>
</evidence>
<name>A0ABT9V917_9BACL</name>
<dbReference type="CDD" id="cd07717">
    <property type="entry name" value="RNaseZ_ZiPD-like_MBL-fold"/>
    <property type="match status" value="1"/>
</dbReference>
<dbReference type="EMBL" id="JAUSTU010000027">
    <property type="protein sequence ID" value="MDQ0157453.1"/>
    <property type="molecule type" value="Genomic_DNA"/>
</dbReference>
<keyword evidence="3 8" id="KW-0540">Nuclease</keyword>
<evidence type="ECO:0000256" key="5">
    <source>
        <dbReference type="ARBA" id="ARBA00022759"/>
    </source>
</evidence>
<proteinExistence type="inferred from homology"/>
<accession>A0ABT9V917</accession>
<evidence type="ECO:0000256" key="3">
    <source>
        <dbReference type="ARBA" id="ARBA00022722"/>
    </source>
</evidence>
<evidence type="ECO:0000256" key="2">
    <source>
        <dbReference type="ARBA" id="ARBA00022694"/>
    </source>
</evidence>
<gene>
    <name evidence="8" type="primary">rnz</name>
    <name evidence="10" type="ORF">J2S07_003788</name>
</gene>
<dbReference type="PANTHER" id="PTHR46018:SF2">
    <property type="entry name" value="ZINC PHOSPHODIESTERASE ELAC PROTEIN 1"/>
    <property type="match status" value="1"/>
</dbReference>
<dbReference type="HAMAP" id="MF_01818">
    <property type="entry name" value="RNase_Z_BN"/>
    <property type="match status" value="1"/>
</dbReference>
<dbReference type="InterPro" id="IPR013471">
    <property type="entry name" value="RNase_Z/BN"/>
</dbReference>
<feature type="binding site" evidence="8">
    <location>
        <position position="65"/>
    </location>
    <ligand>
        <name>Zn(2+)</name>
        <dbReference type="ChEBI" id="CHEBI:29105"/>
        <label>1</label>
        <note>catalytic</note>
    </ligand>
</feature>
<dbReference type="RefSeq" id="WP_307151916.1">
    <property type="nucleotide sequence ID" value="NZ_JAUSTU010000027.1"/>
</dbReference>
<comment type="catalytic activity">
    <reaction evidence="8">
        <text>Endonucleolytic cleavage of RNA, removing extra 3' nucleotides from tRNA precursor, generating 3' termini of tRNAs. A 3'-hydroxy group is left at the tRNA terminus and a 5'-phosphoryl group is left at the trailer molecule.</text>
        <dbReference type="EC" id="3.1.26.11"/>
    </reaction>
</comment>
<dbReference type="SUPFAM" id="SSF56281">
    <property type="entry name" value="Metallo-hydrolase/oxidoreductase"/>
    <property type="match status" value="1"/>
</dbReference>
<comment type="function">
    <text evidence="8">Zinc phosphodiesterase, which displays some tRNA 3'-processing endonuclease activity. Probably involved in tRNA maturation, by removing a 3'-trailer from precursor tRNA.</text>
</comment>
<reference evidence="10 11" key="1">
    <citation type="submission" date="2023-07" db="EMBL/GenBank/DDBJ databases">
        <title>Genomic Encyclopedia of Type Strains, Phase IV (KMG-IV): sequencing the most valuable type-strain genomes for metagenomic binning, comparative biology and taxonomic classification.</title>
        <authorList>
            <person name="Goeker M."/>
        </authorList>
    </citation>
    <scope>NUCLEOTIDE SEQUENCE [LARGE SCALE GENOMIC DNA]</scope>
    <source>
        <strain evidence="10 11">DSM 23948</strain>
    </source>
</reference>
<evidence type="ECO:0000256" key="1">
    <source>
        <dbReference type="ARBA" id="ARBA00011738"/>
    </source>
</evidence>
<feature type="domain" description="Metallo-beta-lactamase" evidence="9">
    <location>
        <begin position="18"/>
        <end position="269"/>
    </location>
</feature>
<feature type="binding site" evidence="8">
    <location>
        <position position="68"/>
    </location>
    <ligand>
        <name>Zn(2+)</name>
        <dbReference type="ChEBI" id="CHEBI:29105"/>
        <label>2</label>
        <note>catalytic</note>
    </ligand>
</feature>
<feature type="binding site" evidence="8">
    <location>
        <position position="67"/>
    </location>
    <ligand>
        <name>Zn(2+)</name>
        <dbReference type="ChEBI" id="CHEBI:29105"/>
        <label>2</label>
        <note>catalytic</note>
    </ligand>
</feature>
<comment type="caution">
    <text evidence="10">The sequence shown here is derived from an EMBL/GenBank/DDBJ whole genome shotgun (WGS) entry which is preliminary data.</text>
</comment>
<dbReference type="PANTHER" id="PTHR46018">
    <property type="entry name" value="ZINC PHOSPHODIESTERASE ELAC PROTEIN 1"/>
    <property type="match status" value="1"/>
</dbReference>
<dbReference type="SMART" id="SM00849">
    <property type="entry name" value="Lactamase_B"/>
    <property type="match status" value="1"/>
</dbReference>
<evidence type="ECO:0000256" key="6">
    <source>
        <dbReference type="ARBA" id="ARBA00022801"/>
    </source>
</evidence>
<comment type="cofactor">
    <cofactor evidence="8">
        <name>Zn(2+)</name>
        <dbReference type="ChEBI" id="CHEBI:29105"/>
    </cofactor>
    <text evidence="8">Binds 2 Zn(2+) ions.</text>
</comment>
<dbReference type="Gene3D" id="3.60.15.10">
    <property type="entry name" value="Ribonuclease Z/Hydroxyacylglutathione hydrolase-like"/>
    <property type="match status" value="1"/>
</dbReference>
<dbReference type="GO" id="GO:0042781">
    <property type="term" value="F:3'-tRNA processing endoribonuclease activity"/>
    <property type="evidence" value="ECO:0007669"/>
    <property type="project" value="UniProtKB-EC"/>
</dbReference>
<feature type="binding site" evidence="8">
    <location>
        <position position="211"/>
    </location>
    <ligand>
        <name>Zn(2+)</name>
        <dbReference type="ChEBI" id="CHEBI:29105"/>
        <label>1</label>
        <note>catalytic</note>
    </ligand>
</feature>
<evidence type="ECO:0000313" key="10">
    <source>
        <dbReference type="EMBL" id="MDQ0157453.1"/>
    </source>
</evidence>
<keyword evidence="11" id="KW-1185">Reference proteome</keyword>
<keyword evidence="6 8" id="KW-0378">Hydrolase</keyword>
<keyword evidence="5 8" id="KW-0255">Endonuclease</keyword>
<evidence type="ECO:0000256" key="4">
    <source>
        <dbReference type="ARBA" id="ARBA00022723"/>
    </source>
</evidence>
<dbReference type="NCBIfam" id="TIGR02651">
    <property type="entry name" value="RNase_Z"/>
    <property type="match status" value="1"/>
</dbReference>
<comment type="subunit">
    <text evidence="1 8">Homodimer.</text>
</comment>
<organism evidence="10 11">
    <name type="scientific">Anoxybacillus andreesenii</name>
    <dbReference type="NCBI Taxonomy" id="1325932"/>
    <lineage>
        <taxon>Bacteria</taxon>
        <taxon>Bacillati</taxon>
        <taxon>Bacillota</taxon>
        <taxon>Bacilli</taxon>
        <taxon>Bacillales</taxon>
        <taxon>Anoxybacillaceae</taxon>
        <taxon>Anoxybacillus</taxon>
    </lineage>
</organism>
<keyword evidence="4 8" id="KW-0479">Metal-binding</keyword>
<feature type="binding site" evidence="8">
    <location>
        <position position="63"/>
    </location>
    <ligand>
        <name>Zn(2+)</name>
        <dbReference type="ChEBI" id="CHEBI:29105"/>
        <label>1</label>
        <note>catalytic</note>
    </ligand>
</feature>
<keyword evidence="2 8" id="KW-0819">tRNA processing</keyword>
<evidence type="ECO:0000256" key="7">
    <source>
        <dbReference type="ARBA" id="ARBA00022833"/>
    </source>
</evidence>
<dbReference type="NCBIfam" id="NF000801">
    <property type="entry name" value="PRK00055.1-3"/>
    <property type="match status" value="1"/>
</dbReference>
<dbReference type="Proteomes" id="UP001231362">
    <property type="component" value="Unassembled WGS sequence"/>
</dbReference>
<sequence>MELFFLGTGAGIPAKMRNVTAMALKLLEERGSVWLFDCGEATQHQILHTSLKPRRVEKIFITHLHGDHIYGLPGFLSSRSFQGGESKVTIYGPKGIKEYVETSLSVSQTYLKYPLQIIEVDDGIVFEDEQFLVEAKLLEHGISSYGYRVVEKDRPGVLLVDKLKETGIQPGPIFKRIKSGERVTLEDGTVLDGKDFTGPDIKGRVVTILGDTRSCEASRQLAQDADLLVHEATFSQGEEKLAHEYFHSTTVQAATIAKEANVRKLCLTHISSRYDREASKILLNEARKVFATTEMAEDFKEIIIPLQK</sequence>
<dbReference type="InterPro" id="IPR036866">
    <property type="entry name" value="RibonucZ/Hydroxyglut_hydro"/>
</dbReference>
<protein>
    <recommendedName>
        <fullName evidence="8">Ribonuclease Z</fullName>
        <shortName evidence="8">RNase Z</shortName>
        <ecNumber evidence="8">3.1.26.11</ecNumber>
    </recommendedName>
    <alternativeName>
        <fullName evidence="8">tRNA 3 endonuclease</fullName>
    </alternativeName>
    <alternativeName>
        <fullName evidence="8">tRNase Z</fullName>
    </alternativeName>
</protein>